<organism evidence="16 17">
    <name type="scientific">Ascosphaera apis ARSEF 7405</name>
    <dbReference type="NCBI Taxonomy" id="392613"/>
    <lineage>
        <taxon>Eukaryota</taxon>
        <taxon>Fungi</taxon>
        <taxon>Dikarya</taxon>
        <taxon>Ascomycota</taxon>
        <taxon>Pezizomycotina</taxon>
        <taxon>Eurotiomycetes</taxon>
        <taxon>Eurotiomycetidae</taxon>
        <taxon>Onygenales</taxon>
        <taxon>Ascosphaeraceae</taxon>
        <taxon>Ascosphaera</taxon>
    </lineage>
</organism>
<evidence type="ECO:0000256" key="3">
    <source>
        <dbReference type="ARBA" id="ARBA00004629"/>
    </source>
</evidence>
<evidence type="ECO:0000256" key="13">
    <source>
        <dbReference type="ARBA" id="ARBA00023328"/>
    </source>
</evidence>
<feature type="region of interest" description="Disordered" evidence="15">
    <location>
        <begin position="1"/>
        <end position="29"/>
    </location>
</feature>
<dbReference type="PANTHER" id="PTHR28113">
    <property type="entry name" value="DASH COMPLEX SUBUNIT DAM1"/>
    <property type="match status" value="1"/>
</dbReference>
<evidence type="ECO:0000256" key="2">
    <source>
        <dbReference type="ARBA" id="ARBA00004186"/>
    </source>
</evidence>
<evidence type="ECO:0000313" key="17">
    <source>
        <dbReference type="Proteomes" id="UP000242877"/>
    </source>
</evidence>
<gene>
    <name evidence="16" type="ORF">AAP_00689</name>
</gene>
<keyword evidence="10" id="KW-0995">Kinetochore</keyword>
<evidence type="ECO:0000256" key="9">
    <source>
        <dbReference type="ARBA" id="ARBA00022829"/>
    </source>
</evidence>
<evidence type="ECO:0000256" key="15">
    <source>
        <dbReference type="SAM" id="MobiDB-lite"/>
    </source>
</evidence>
<dbReference type="InterPro" id="IPR013962">
    <property type="entry name" value="DASH_Dam1"/>
</dbReference>
<keyword evidence="8" id="KW-0493">Microtubule</keyword>
<evidence type="ECO:0000256" key="5">
    <source>
        <dbReference type="ARBA" id="ARBA00020497"/>
    </source>
</evidence>
<keyword evidence="12" id="KW-0539">Nucleus</keyword>
<dbReference type="AlphaFoldDB" id="A0A168CV25"/>
<keyword evidence="11" id="KW-0206">Cytoskeleton</keyword>
<evidence type="ECO:0000256" key="6">
    <source>
        <dbReference type="ARBA" id="ARBA00022454"/>
    </source>
</evidence>
<comment type="subcellular location">
    <subcellularLocation>
        <location evidence="3">Chromosome</location>
        <location evidence="3">Centromere</location>
        <location evidence="3">Kinetochore</location>
    </subcellularLocation>
    <subcellularLocation>
        <location evidence="2">Cytoplasm</location>
        <location evidence="2">Cytoskeleton</location>
        <location evidence="2">Spindle</location>
    </subcellularLocation>
    <subcellularLocation>
        <location evidence="1">Nucleus</location>
    </subcellularLocation>
</comment>
<dbReference type="Pfam" id="PF08653">
    <property type="entry name" value="DASH_Dam1"/>
    <property type="match status" value="1"/>
</dbReference>
<dbReference type="Proteomes" id="UP000242877">
    <property type="component" value="Unassembled WGS sequence"/>
</dbReference>
<comment type="caution">
    <text evidence="16">The sequence shown here is derived from an EMBL/GenBank/DDBJ whole genome shotgun (WGS) entry which is preliminary data.</text>
</comment>
<name>A0A168CV25_9EURO</name>
<evidence type="ECO:0000256" key="11">
    <source>
        <dbReference type="ARBA" id="ARBA00023212"/>
    </source>
</evidence>
<feature type="compositionally biased region" description="Low complexity" evidence="15">
    <location>
        <begin position="18"/>
        <end position="29"/>
    </location>
</feature>
<dbReference type="GO" id="GO:1990537">
    <property type="term" value="C:mitotic spindle polar microtubule"/>
    <property type="evidence" value="ECO:0007669"/>
    <property type="project" value="TreeGrafter"/>
</dbReference>
<keyword evidence="17" id="KW-1185">Reference proteome</keyword>
<dbReference type="GO" id="GO:0042729">
    <property type="term" value="C:DASH complex"/>
    <property type="evidence" value="ECO:0007669"/>
    <property type="project" value="InterPro"/>
</dbReference>
<sequence>MGAEPRSGVTQPPPSRPTTPLRPSSRSSVRSACFGQHGATLDAEGITQPAIVALQSQFSELADSISDLEANFMHLQLMHESLSRFNENFASFLYGLNMNAFSVDFPEVWSRPFLGPIPLSFKRARERQTADVAAVSGQRDAQDNDVESTFMYIHQSQNAAPVVHSASLLILDFSGPLTPRSWRIRSHNSNLRGFVHHHQPPVEELKADQYAALREGEARYPVRGAQEIQLLREARLLPEGLLDVWCGDLLLEGFNCKHILS</sequence>
<evidence type="ECO:0000256" key="12">
    <source>
        <dbReference type="ARBA" id="ARBA00023242"/>
    </source>
</evidence>
<dbReference type="PANTHER" id="PTHR28113:SF1">
    <property type="entry name" value="DASH COMPLEX SUBUNIT DAM1"/>
    <property type="match status" value="1"/>
</dbReference>
<keyword evidence="6" id="KW-0158">Chromosome</keyword>
<evidence type="ECO:0000313" key="16">
    <source>
        <dbReference type="EMBL" id="KZZ97046.1"/>
    </source>
</evidence>
<reference evidence="16 17" key="1">
    <citation type="journal article" date="2016" name="Genome Biol. Evol.">
        <title>Divergent and convergent evolution of fungal pathogenicity.</title>
        <authorList>
            <person name="Shang Y."/>
            <person name="Xiao G."/>
            <person name="Zheng P."/>
            <person name="Cen K."/>
            <person name="Zhan S."/>
            <person name="Wang C."/>
        </authorList>
    </citation>
    <scope>NUCLEOTIDE SEQUENCE [LARGE SCALE GENOMIC DNA]</scope>
    <source>
        <strain evidence="16 17">ARSEF 7405</strain>
    </source>
</reference>
<evidence type="ECO:0000256" key="4">
    <source>
        <dbReference type="ARBA" id="ARBA00010073"/>
    </source>
</evidence>
<comment type="similarity">
    <text evidence="4">Belongs to the DASH complex DAM1 family.</text>
</comment>
<keyword evidence="13" id="KW-0137">Centromere</keyword>
<protein>
    <recommendedName>
        <fullName evidence="5">DASH complex subunit DAM1</fullName>
    </recommendedName>
    <alternativeName>
        <fullName evidence="14">Outer kinetochore protein DAM1</fullName>
    </alternativeName>
</protein>
<keyword evidence="9" id="KW-0159">Chromosome partition</keyword>
<evidence type="ECO:0000256" key="8">
    <source>
        <dbReference type="ARBA" id="ARBA00022701"/>
    </source>
</evidence>
<evidence type="ECO:0000256" key="14">
    <source>
        <dbReference type="ARBA" id="ARBA00030453"/>
    </source>
</evidence>
<dbReference type="GO" id="GO:0044732">
    <property type="term" value="C:mitotic spindle pole body"/>
    <property type="evidence" value="ECO:0007669"/>
    <property type="project" value="TreeGrafter"/>
</dbReference>
<dbReference type="OrthoDB" id="5586015at2759"/>
<evidence type="ECO:0000256" key="7">
    <source>
        <dbReference type="ARBA" id="ARBA00022490"/>
    </source>
</evidence>
<accession>A0A168CV25</accession>
<evidence type="ECO:0000256" key="1">
    <source>
        <dbReference type="ARBA" id="ARBA00004123"/>
    </source>
</evidence>
<dbReference type="EMBL" id="AZGZ01000002">
    <property type="protein sequence ID" value="KZZ97046.1"/>
    <property type="molecule type" value="Genomic_DNA"/>
</dbReference>
<proteinExistence type="inferred from homology"/>
<evidence type="ECO:0000256" key="10">
    <source>
        <dbReference type="ARBA" id="ARBA00022838"/>
    </source>
</evidence>
<dbReference type="GO" id="GO:1990758">
    <property type="term" value="P:mitotic sister chromatid biorientation"/>
    <property type="evidence" value="ECO:0007669"/>
    <property type="project" value="TreeGrafter"/>
</dbReference>
<dbReference type="VEuPathDB" id="FungiDB:AAP_00689"/>
<keyword evidence="7" id="KW-0963">Cytoplasm</keyword>